<dbReference type="OrthoDB" id="9812774at2"/>
<reference evidence="2 3" key="1">
    <citation type="submission" date="2018-05" db="EMBL/GenBank/DDBJ databases">
        <title>Micromonosporas from Atacama Desert.</title>
        <authorList>
            <person name="Carro L."/>
            <person name="Golinska P."/>
            <person name="Klenk H.-P."/>
            <person name="Goodfellow M."/>
        </authorList>
    </citation>
    <scope>NUCLEOTIDE SEQUENCE [LARGE SCALE GENOMIC DNA]</scope>
    <source>
        <strain evidence="2 3">4G51</strain>
    </source>
</reference>
<dbReference type="Proteomes" id="UP000246050">
    <property type="component" value="Unassembled WGS sequence"/>
</dbReference>
<dbReference type="AlphaFoldDB" id="A0A317DQG9"/>
<dbReference type="PRINTS" id="PR00111">
    <property type="entry name" value="ABHYDROLASE"/>
</dbReference>
<dbReference type="InterPro" id="IPR029058">
    <property type="entry name" value="AB_hydrolase_fold"/>
</dbReference>
<gene>
    <name evidence="2" type="ORF">DKT69_12165</name>
</gene>
<evidence type="ECO:0000313" key="3">
    <source>
        <dbReference type="Proteomes" id="UP000246050"/>
    </source>
</evidence>
<comment type="caution">
    <text evidence="2">The sequence shown here is derived from an EMBL/GenBank/DDBJ whole genome shotgun (WGS) entry which is preliminary data.</text>
</comment>
<dbReference type="InterPro" id="IPR000639">
    <property type="entry name" value="Epox_hydrolase-like"/>
</dbReference>
<dbReference type="PANTHER" id="PTHR43798">
    <property type="entry name" value="MONOACYLGLYCEROL LIPASE"/>
    <property type="match status" value="1"/>
</dbReference>
<dbReference type="RefSeq" id="WP_109801677.1">
    <property type="nucleotide sequence ID" value="NZ_QGKS01000192.1"/>
</dbReference>
<dbReference type="GO" id="GO:0016787">
    <property type="term" value="F:hydrolase activity"/>
    <property type="evidence" value="ECO:0007669"/>
    <property type="project" value="UniProtKB-KW"/>
</dbReference>
<dbReference type="Pfam" id="PF00561">
    <property type="entry name" value="Abhydrolase_1"/>
    <property type="match status" value="1"/>
</dbReference>
<evidence type="ECO:0000259" key="1">
    <source>
        <dbReference type="Pfam" id="PF00561"/>
    </source>
</evidence>
<dbReference type="EMBL" id="QGKS01000192">
    <property type="protein sequence ID" value="PWR15205.1"/>
    <property type="molecule type" value="Genomic_DNA"/>
</dbReference>
<proteinExistence type="predicted"/>
<sequence>MFPGFTNERIAAGELTINVCHGGDGPPLLLLHGYPQTHVTWQRIAPTLAKRFTVICPDLRGYGDSDKPPGGDDHSAYSKRTMALDQVEVMRYLGFERFAVAGHDRGARVALRLALDHPDAVSHLAVLDIVPTKTIYETIDQQQATTVWRYFFLIQPQDLPERLIAGDPPGYLHWTLNEWCGTPGALDEQAVAEYERCFDRATIHASCEDYRAGATIDLTHDRADASRKLACPTLALWSKPGIGGAYDVTGIWRERAPHFTGRALDCGHFLAEERPQETAGALRSFLST</sequence>
<feature type="domain" description="AB hydrolase-1" evidence="1">
    <location>
        <begin position="26"/>
        <end position="275"/>
    </location>
</feature>
<dbReference type="InterPro" id="IPR000073">
    <property type="entry name" value="AB_hydrolase_1"/>
</dbReference>
<dbReference type="PRINTS" id="PR00412">
    <property type="entry name" value="EPOXHYDRLASE"/>
</dbReference>
<name>A0A317DQG9_9ACTN</name>
<keyword evidence="2" id="KW-0378">Hydrolase</keyword>
<organism evidence="2 3">
    <name type="scientific">Micromonospora sicca</name>
    <dbReference type="NCBI Taxonomy" id="2202420"/>
    <lineage>
        <taxon>Bacteria</taxon>
        <taxon>Bacillati</taxon>
        <taxon>Actinomycetota</taxon>
        <taxon>Actinomycetes</taxon>
        <taxon>Micromonosporales</taxon>
        <taxon>Micromonosporaceae</taxon>
        <taxon>Micromonospora</taxon>
    </lineage>
</organism>
<dbReference type="InterPro" id="IPR050266">
    <property type="entry name" value="AB_hydrolase_sf"/>
</dbReference>
<dbReference type="SUPFAM" id="SSF53474">
    <property type="entry name" value="alpha/beta-Hydrolases"/>
    <property type="match status" value="1"/>
</dbReference>
<accession>A0A317DQG9</accession>
<evidence type="ECO:0000313" key="2">
    <source>
        <dbReference type="EMBL" id="PWR15205.1"/>
    </source>
</evidence>
<dbReference type="Gene3D" id="3.40.50.1820">
    <property type="entry name" value="alpha/beta hydrolase"/>
    <property type="match status" value="1"/>
</dbReference>
<protein>
    <submittedName>
        <fullName evidence="2">Alpha/beta hydrolase</fullName>
    </submittedName>
</protein>